<evidence type="ECO:0000259" key="2">
    <source>
        <dbReference type="PROSITE" id="PS50222"/>
    </source>
</evidence>
<dbReference type="InterPro" id="IPR001611">
    <property type="entry name" value="Leu-rich_rpt"/>
</dbReference>
<dbReference type="PROSITE" id="PS50222">
    <property type="entry name" value="EF_HAND_2"/>
    <property type="match status" value="2"/>
</dbReference>
<dbReference type="PANTHER" id="PTHR24114:SF2">
    <property type="entry name" value="F-BOX DOMAIN-CONTAINING PROTEIN-RELATED"/>
    <property type="match status" value="1"/>
</dbReference>
<dbReference type="InterPro" id="IPR011992">
    <property type="entry name" value="EF-hand-dom_pair"/>
</dbReference>
<proteinExistence type="predicted"/>
<dbReference type="EMBL" id="MU826830">
    <property type="protein sequence ID" value="KAJ7373751.1"/>
    <property type="molecule type" value="Genomic_DNA"/>
</dbReference>
<sequence>MGGIYLGAGLGVNYGLKHLDVSWNCIRFKGAVGMAQGLKSNDCLRHLNISWNGLSLLGCVALGRFLKKNEALESLDVSNNRIGLLATQKLALGIALHPNLKVLKIGKNPIGDGGVETLLNVIKAHRTIKFLSLEDITVSPKIYDEIKEIEKEKGVTIVTGGIGGYKRPKEMPPGMRILLTFIQDNRLRLVDWFNQFDKDHSGGISREEFKTGLKETGLVMTQRQLDRLMDFIDINNDGEIEFSELIRGREVTIQELRQERKIEEKQRKYDEQRMRLPKLEGYDYDLM</sequence>
<dbReference type="OrthoDB" id="120976at2759"/>
<dbReference type="GO" id="GO:0005509">
    <property type="term" value="F:calcium ion binding"/>
    <property type="evidence" value="ECO:0007669"/>
    <property type="project" value="InterPro"/>
</dbReference>
<dbReference type="InterPro" id="IPR018247">
    <property type="entry name" value="EF_Hand_1_Ca_BS"/>
</dbReference>
<dbReference type="Pfam" id="PF13516">
    <property type="entry name" value="LRR_6"/>
    <property type="match status" value="4"/>
</dbReference>
<gene>
    <name evidence="3" type="ORF">OS493_011360</name>
</gene>
<accession>A0A9X0CSD9</accession>
<evidence type="ECO:0000313" key="3">
    <source>
        <dbReference type="EMBL" id="KAJ7373751.1"/>
    </source>
</evidence>
<dbReference type="Gene3D" id="3.80.10.10">
    <property type="entry name" value="Ribonuclease Inhibitor"/>
    <property type="match status" value="1"/>
</dbReference>
<dbReference type="AlphaFoldDB" id="A0A9X0CSD9"/>
<dbReference type="SUPFAM" id="SSF52047">
    <property type="entry name" value="RNI-like"/>
    <property type="match status" value="1"/>
</dbReference>
<dbReference type="InterPro" id="IPR032675">
    <property type="entry name" value="LRR_dom_sf"/>
</dbReference>
<reference evidence="3" key="1">
    <citation type="submission" date="2023-01" db="EMBL/GenBank/DDBJ databases">
        <title>Genome assembly of the deep-sea coral Lophelia pertusa.</title>
        <authorList>
            <person name="Herrera S."/>
            <person name="Cordes E."/>
        </authorList>
    </citation>
    <scope>NUCLEOTIDE SEQUENCE</scope>
    <source>
        <strain evidence="3">USNM1676648</strain>
        <tissue evidence="3">Polyp</tissue>
    </source>
</reference>
<dbReference type="InterPro" id="IPR052394">
    <property type="entry name" value="LRR-containing"/>
</dbReference>
<dbReference type="SMART" id="SM00368">
    <property type="entry name" value="LRR_RI"/>
    <property type="match status" value="4"/>
</dbReference>
<dbReference type="PANTHER" id="PTHR24114">
    <property type="entry name" value="LEUCINE RICH REPEAT FAMILY PROTEIN"/>
    <property type="match status" value="1"/>
</dbReference>
<dbReference type="SMART" id="SM00054">
    <property type="entry name" value="EFh"/>
    <property type="match status" value="2"/>
</dbReference>
<keyword evidence="4" id="KW-1185">Reference proteome</keyword>
<dbReference type="SUPFAM" id="SSF47473">
    <property type="entry name" value="EF-hand"/>
    <property type="match status" value="1"/>
</dbReference>
<comment type="caution">
    <text evidence="3">The sequence shown here is derived from an EMBL/GenBank/DDBJ whole genome shotgun (WGS) entry which is preliminary data.</text>
</comment>
<feature type="domain" description="EF-hand" evidence="2">
    <location>
        <begin position="220"/>
        <end position="255"/>
    </location>
</feature>
<organism evidence="3 4">
    <name type="scientific">Desmophyllum pertusum</name>
    <dbReference type="NCBI Taxonomy" id="174260"/>
    <lineage>
        <taxon>Eukaryota</taxon>
        <taxon>Metazoa</taxon>
        <taxon>Cnidaria</taxon>
        <taxon>Anthozoa</taxon>
        <taxon>Hexacorallia</taxon>
        <taxon>Scleractinia</taxon>
        <taxon>Caryophylliina</taxon>
        <taxon>Caryophylliidae</taxon>
        <taxon>Desmophyllum</taxon>
    </lineage>
</organism>
<keyword evidence="1" id="KW-0106">Calcium</keyword>
<feature type="domain" description="EF-hand" evidence="2">
    <location>
        <begin position="184"/>
        <end position="219"/>
    </location>
</feature>
<name>A0A9X0CSD9_9CNID</name>
<dbReference type="InterPro" id="IPR002048">
    <property type="entry name" value="EF_hand_dom"/>
</dbReference>
<evidence type="ECO:0000313" key="4">
    <source>
        <dbReference type="Proteomes" id="UP001163046"/>
    </source>
</evidence>
<evidence type="ECO:0000256" key="1">
    <source>
        <dbReference type="ARBA" id="ARBA00022837"/>
    </source>
</evidence>
<dbReference type="Pfam" id="PF13499">
    <property type="entry name" value="EF-hand_7"/>
    <property type="match status" value="1"/>
</dbReference>
<dbReference type="CDD" id="cd00051">
    <property type="entry name" value="EFh"/>
    <property type="match status" value="1"/>
</dbReference>
<dbReference type="Gene3D" id="1.10.238.10">
    <property type="entry name" value="EF-hand"/>
    <property type="match status" value="1"/>
</dbReference>
<protein>
    <recommendedName>
        <fullName evidence="2">EF-hand domain-containing protein</fullName>
    </recommendedName>
</protein>
<dbReference type="PROSITE" id="PS00018">
    <property type="entry name" value="EF_HAND_1"/>
    <property type="match status" value="1"/>
</dbReference>
<dbReference type="Proteomes" id="UP001163046">
    <property type="component" value="Unassembled WGS sequence"/>
</dbReference>